<feature type="transmembrane region" description="Helical" evidence="1">
    <location>
        <begin position="60"/>
        <end position="82"/>
    </location>
</feature>
<feature type="transmembrane region" description="Helical" evidence="1">
    <location>
        <begin position="335"/>
        <end position="357"/>
    </location>
</feature>
<keyword evidence="1" id="KW-0472">Membrane</keyword>
<feature type="transmembrane region" description="Helical" evidence="1">
    <location>
        <begin position="231"/>
        <end position="249"/>
    </location>
</feature>
<evidence type="ECO:0000256" key="1">
    <source>
        <dbReference type="SAM" id="Phobius"/>
    </source>
</evidence>
<proteinExistence type="predicted"/>
<feature type="transmembrane region" description="Helical" evidence="1">
    <location>
        <begin position="194"/>
        <end position="219"/>
    </location>
</feature>
<dbReference type="Pfam" id="PF20176">
    <property type="entry name" value="DUF6541"/>
    <property type="match status" value="1"/>
</dbReference>
<feature type="transmembrane region" description="Helical" evidence="1">
    <location>
        <begin position="490"/>
        <end position="508"/>
    </location>
</feature>
<reference evidence="2 3" key="1">
    <citation type="submission" date="2024-04" db="EMBL/GenBank/DDBJ databases">
        <title>Human intestinal bacterial collection.</title>
        <authorList>
            <person name="Pauvert C."/>
            <person name="Hitch T.C.A."/>
            <person name="Clavel T."/>
        </authorList>
    </citation>
    <scope>NUCLEOTIDE SEQUENCE [LARGE SCALE GENOMIC DNA]</scope>
    <source>
        <strain evidence="2 3">CLA-AA-H197</strain>
    </source>
</reference>
<feature type="transmembrane region" description="Helical" evidence="1">
    <location>
        <begin position="377"/>
        <end position="401"/>
    </location>
</feature>
<keyword evidence="1" id="KW-0812">Transmembrane</keyword>
<gene>
    <name evidence="2" type="ORF">AAAT05_04115</name>
</gene>
<feature type="transmembrane region" description="Helical" evidence="1">
    <location>
        <begin position="413"/>
        <end position="430"/>
    </location>
</feature>
<protein>
    <submittedName>
        <fullName evidence="2">DUF6541 family protein</fullName>
    </submittedName>
</protein>
<keyword evidence="1" id="KW-1133">Transmembrane helix</keyword>
<name>A0ABV1IF60_9ACTN</name>
<feature type="transmembrane region" description="Helical" evidence="1">
    <location>
        <begin position="102"/>
        <end position="121"/>
    </location>
</feature>
<dbReference type="EMBL" id="JBBNGS010000006">
    <property type="protein sequence ID" value="MEQ2637524.1"/>
    <property type="molecule type" value="Genomic_DNA"/>
</dbReference>
<evidence type="ECO:0000313" key="2">
    <source>
        <dbReference type="EMBL" id="MEQ2637524.1"/>
    </source>
</evidence>
<feature type="transmembrane region" description="Helical" evidence="1">
    <location>
        <begin position="450"/>
        <end position="470"/>
    </location>
</feature>
<dbReference type="RefSeq" id="WP_349182056.1">
    <property type="nucleotide sequence ID" value="NZ_JBBNGS010000006.1"/>
</dbReference>
<dbReference type="Proteomes" id="UP001478817">
    <property type="component" value="Unassembled WGS sequence"/>
</dbReference>
<organism evidence="2 3">
    <name type="scientific">Paratractidigestivibacter faecalis</name>
    <dbReference type="NCBI Taxonomy" id="2292441"/>
    <lineage>
        <taxon>Bacteria</taxon>
        <taxon>Bacillati</taxon>
        <taxon>Actinomycetota</taxon>
        <taxon>Coriobacteriia</taxon>
        <taxon>Coriobacteriales</taxon>
        <taxon>Atopobiaceae</taxon>
        <taxon>Paratractidigestivibacter</taxon>
    </lineage>
</organism>
<dbReference type="InterPro" id="IPR046671">
    <property type="entry name" value="DUF6541"/>
</dbReference>
<accession>A0ABV1IF60</accession>
<sequence length="682" mass="73849">MWFQFLCASALCLVALFAPGFVALLSAGASFGASLACAPALCVAAYAVLAILYPALGVSASFRSLFCPALALALLVSVVCLVARRRRLRLATDLRERAVLSVGLPMLYVIVGVAVGTIVFVRNLDTAASFYQAFDNVHHLNSIRSFVYSGNYSSFNSVVYLESAGSLSSPYLGSASSLYPSAWHGLVSMVVQALGIPITVGINAVNTMLLCAVFPVGVYELLRVLTGDKKLVLIGAFLSVAFTASVWDFVTFGPLYPMLLSYALVPSVSACFVRGVGRGISRPRAVASLLVFAVGCVGVALAQPAGIFLMGAFLAPYCVHRAAEVAREGRGKAFGRAVGCVTALLIVAFWVFCYSLPQFKSTVEFNWPKTSSHFQGLVDVLLLSFTWHPVQIGLAIFVLVGFVRVAQSKKLRWLDFSYAFVCITYIVNISTEGTLKHLLGGFWYTDAHRLAANVCIVALPLAVVGAQAVWDWLVRAFDALKEKCESSRRLTARQAAAGSFAVLVALVYCPSFEIRGVTSVDTSFGHYASMTASENDFEAEHVLSTRELEFAQDALSLIPEGSGIINEPNDGSGLLYSLLNANIYYRSFDLPALENEKEESVAVRQGLDKVAFDSSIQDAVRKTGAKYLLVLDQGKKPDDTPHFWSYFPEQWKGIEDVDDSTPGFSVVLSRDDMRLYKIDAVN</sequence>
<evidence type="ECO:0000313" key="3">
    <source>
        <dbReference type="Proteomes" id="UP001478817"/>
    </source>
</evidence>
<comment type="caution">
    <text evidence="2">The sequence shown here is derived from an EMBL/GenBank/DDBJ whole genome shotgun (WGS) entry which is preliminary data.</text>
</comment>
<keyword evidence="3" id="KW-1185">Reference proteome</keyword>